<dbReference type="GO" id="GO:0000287">
    <property type="term" value="F:magnesium ion binding"/>
    <property type="evidence" value="ECO:0007669"/>
    <property type="project" value="UniProtKB-UniRule"/>
</dbReference>
<dbReference type="InterPro" id="IPR033714">
    <property type="entry name" value="tRNA_bind_bactPheRS"/>
</dbReference>
<organism evidence="20 21">
    <name type="scientific">Oceanipulchritudo coccoides</name>
    <dbReference type="NCBI Taxonomy" id="2706888"/>
    <lineage>
        <taxon>Bacteria</taxon>
        <taxon>Pseudomonadati</taxon>
        <taxon>Verrucomicrobiota</taxon>
        <taxon>Opitutia</taxon>
        <taxon>Puniceicoccales</taxon>
        <taxon>Oceanipulchritudinaceae</taxon>
        <taxon>Oceanipulchritudo</taxon>
    </lineage>
</organism>
<dbReference type="SMART" id="SM00896">
    <property type="entry name" value="FDX-ACB"/>
    <property type="match status" value="1"/>
</dbReference>
<evidence type="ECO:0000256" key="1">
    <source>
        <dbReference type="ARBA" id="ARBA00004496"/>
    </source>
</evidence>
<comment type="subunit">
    <text evidence="3 15">Tetramer of two alpha and two beta subunits.</text>
</comment>
<dbReference type="InterPro" id="IPR041616">
    <property type="entry name" value="PheRS_beta_core"/>
</dbReference>
<dbReference type="GO" id="GO:0004826">
    <property type="term" value="F:phenylalanine-tRNA ligase activity"/>
    <property type="evidence" value="ECO:0007669"/>
    <property type="project" value="UniProtKB-UniRule"/>
</dbReference>
<evidence type="ECO:0000256" key="12">
    <source>
        <dbReference type="ARBA" id="ARBA00022917"/>
    </source>
</evidence>
<dbReference type="PROSITE" id="PS51483">
    <property type="entry name" value="B5"/>
    <property type="match status" value="1"/>
</dbReference>
<dbReference type="Gene3D" id="3.30.930.10">
    <property type="entry name" value="Bira Bifunctional Protein, Domain 2"/>
    <property type="match status" value="1"/>
</dbReference>
<evidence type="ECO:0000256" key="8">
    <source>
        <dbReference type="ARBA" id="ARBA00022741"/>
    </source>
</evidence>
<dbReference type="SUPFAM" id="SSF55681">
    <property type="entry name" value="Class II aaRS and biotin synthetases"/>
    <property type="match status" value="1"/>
</dbReference>
<gene>
    <name evidence="15" type="primary">pheT</name>
    <name evidence="20" type="ORF">G0Q06_03625</name>
</gene>
<dbReference type="SMART" id="SM00874">
    <property type="entry name" value="B5"/>
    <property type="match status" value="1"/>
</dbReference>
<dbReference type="Pfam" id="PF03484">
    <property type="entry name" value="B5"/>
    <property type="match status" value="1"/>
</dbReference>
<feature type="binding site" evidence="15">
    <location>
        <position position="463"/>
    </location>
    <ligand>
        <name>Mg(2+)</name>
        <dbReference type="ChEBI" id="CHEBI:18420"/>
        <note>shared with alpha subunit</note>
    </ligand>
</feature>
<dbReference type="Gene3D" id="3.30.70.380">
    <property type="entry name" value="Ferrodoxin-fold anticodon-binding domain"/>
    <property type="match status" value="1"/>
</dbReference>
<dbReference type="InterPro" id="IPR005147">
    <property type="entry name" value="tRNA_synthase_B5-dom"/>
</dbReference>
<dbReference type="RefSeq" id="WP_163962556.1">
    <property type="nucleotide sequence ID" value="NZ_JAAGNX010000001.1"/>
</dbReference>
<protein>
    <recommendedName>
        <fullName evidence="15">Phenylalanine--tRNA ligase beta subunit</fullName>
        <ecNumber evidence="15">6.1.1.20</ecNumber>
    </recommendedName>
    <alternativeName>
        <fullName evidence="15">Phenylalanyl-tRNA synthetase beta subunit</fullName>
        <shortName evidence="15">PheRS</shortName>
    </alternativeName>
</protein>
<dbReference type="InterPro" id="IPR004532">
    <property type="entry name" value="Phe-tRNA-ligase_IIc_bsu_bact"/>
</dbReference>
<dbReference type="NCBIfam" id="NF045760">
    <property type="entry name" value="YtpR"/>
    <property type="match status" value="1"/>
</dbReference>
<comment type="caution">
    <text evidence="20">The sequence shown here is derived from an EMBL/GenBank/DDBJ whole genome shotgun (WGS) entry which is preliminary data.</text>
</comment>
<dbReference type="InterPro" id="IPR002547">
    <property type="entry name" value="tRNA-bd_dom"/>
</dbReference>
<dbReference type="GO" id="GO:0000049">
    <property type="term" value="F:tRNA binding"/>
    <property type="evidence" value="ECO:0007669"/>
    <property type="project" value="UniProtKB-UniRule"/>
</dbReference>
<evidence type="ECO:0000256" key="3">
    <source>
        <dbReference type="ARBA" id="ARBA00011209"/>
    </source>
</evidence>
<keyword evidence="5 16" id="KW-0820">tRNA-binding</keyword>
<dbReference type="Gene3D" id="2.40.50.140">
    <property type="entry name" value="Nucleic acid-binding proteins"/>
    <property type="match status" value="1"/>
</dbReference>
<comment type="catalytic activity">
    <reaction evidence="14 15">
        <text>tRNA(Phe) + L-phenylalanine + ATP = L-phenylalanyl-tRNA(Phe) + AMP + diphosphate + H(+)</text>
        <dbReference type="Rhea" id="RHEA:19413"/>
        <dbReference type="Rhea" id="RHEA-COMP:9668"/>
        <dbReference type="Rhea" id="RHEA-COMP:9699"/>
        <dbReference type="ChEBI" id="CHEBI:15378"/>
        <dbReference type="ChEBI" id="CHEBI:30616"/>
        <dbReference type="ChEBI" id="CHEBI:33019"/>
        <dbReference type="ChEBI" id="CHEBI:58095"/>
        <dbReference type="ChEBI" id="CHEBI:78442"/>
        <dbReference type="ChEBI" id="CHEBI:78531"/>
        <dbReference type="ChEBI" id="CHEBI:456215"/>
        <dbReference type="EC" id="6.1.1.20"/>
    </reaction>
</comment>
<dbReference type="Gene3D" id="3.50.40.10">
    <property type="entry name" value="Phenylalanyl-trna Synthetase, Chain B, domain 3"/>
    <property type="match status" value="1"/>
</dbReference>
<dbReference type="FunFam" id="2.40.50.140:FF:000045">
    <property type="entry name" value="Phenylalanine--tRNA ligase beta subunit"/>
    <property type="match status" value="1"/>
</dbReference>
<evidence type="ECO:0000256" key="10">
    <source>
        <dbReference type="ARBA" id="ARBA00022842"/>
    </source>
</evidence>
<dbReference type="InterPro" id="IPR005121">
    <property type="entry name" value="Fdx_antiC-bd"/>
</dbReference>
<comment type="subcellular location">
    <subcellularLocation>
        <location evidence="1 15">Cytoplasm</location>
    </subcellularLocation>
</comment>
<evidence type="ECO:0000313" key="20">
    <source>
        <dbReference type="EMBL" id="NDV61531.1"/>
    </source>
</evidence>
<evidence type="ECO:0000256" key="14">
    <source>
        <dbReference type="ARBA" id="ARBA00049255"/>
    </source>
</evidence>
<dbReference type="PANTHER" id="PTHR10947">
    <property type="entry name" value="PHENYLALANYL-TRNA SYNTHETASE BETA CHAIN AND LEUCINE-RICH REPEAT-CONTAINING PROTEIN 47"/>
    <property type="match status" value="1"/>
</dbReference>
<keyword evidence="11 16" id="KW-0694">RNA-binding</keyword>
<keyword evidence="10 15" id="KW-0460">Magnesium</keyword>
<dbReference type="FunFam" id="3.50.40.10:FF:000001">
    <property type="entry name" value="Phenylalanine--tRNA ligase beta subunit"/>
    <property type="match status" value="1"/>
</dbReference>
<dbReference type="PANTHER" id="PTHR10947:SF0">
    <property type="entry name" value="PHENYLALANINE--TRNA LIGASE BETA SUBUNIT"/>
    <property type="match status" value="1"/>
</dbReference>
<dbReference type="CDD" id="cd02796">
    <property type="entry name" value="tRNA_bind_bactPheRS"/>
    <property type="match status" value="1"/>
</dbReference>
<evidence type="ECO:0000256" key="15">
    <source>
        <dbReference type="HAMAP-Rule" id="MF_00283"/>
    </source>
</evidence>
<dbReference type="GO" id="GO:0005524">
    <property type="term" value="F:ATP binding"/>
    <property type="evidence" value="ECO:0007669"/>
    <property type="project" value="UniProtKB-UniRule"/>
</dbReference>
<dbReference type="PROSITE" id="PS50886">
    <property type="entry name" value="TRBD"/>
    <property type="match status" value="1"/>
</dbReference>
<evidence type="ECO:0000259" key="17">
    <source>
        <dbReference type="PROSITE" id="PS50886"/>
    </source>
</evidence>
<dbReference type="InterPro" id="IPR036690">
    <property type="entry name" value="Fdx_antiC-bd_sf"/>
</dbReference>
<proteinExistence type="inferred from homology"/>
<dbReference type="SUPFAM" id="SSF54991">
    <property type="entry name" value="Anticodon-binding domain of PheRS"/>
    <property type="match status" value="1"/>
</dbReference>
<evidence type="ECO:0000256" key="4">
    <source>
        <dbReference type="ARBA" id="ARBA00022490"/>
    </source>
</evidence>
<keyword evidence="6 15" id="KW-0436">Ligase</keyword>
<evidence type="ECO:0000256" key="7">
    <source>
        <dbReference type="ARBA" id="ARBA00022723"/>
    </source>
</evidence>
<comment type="cofactor">
    <cofactor evidence="15">
        <name>Mg(2+)</name>
        <dbReference type="ChEBI" id="CHEBI:18420"/>
    </cofactor>
    <text evidence="15">Binds 2 magnesium ions per tetramer.</text>
</comment>
<evidence type="ECO:0000256" key="5">
    <source>
        <dbReference type="ARBA" id="ARBA00022555"/>
    </source>
</evidence>
<dbReference type="InterPro" id="IPR012340">
    <property type="entry name" value="NA-bd_OB-fold"/>
</dbReference>
<feature type="domain" description="TRNA-binding" evidence="17">
    <location>
        <begin position="41"/>
        <end position="150"/>
    </location>
</feature>
<dbReference type="Pfam" id="PF01588">
    <property type="entry name" value="tRNA_bind"/>
    <property type="match status" value="1"/>
</dbReference>
<evidence type="ECO:0000256" key="9">
    <source>
        <dbReference type="ARBA" id="ARBA00022840"/>
    </source>
</evidence>
<evidence type="ECO:0000259" key="18">
    <source>
        <dbReference type="PROSITE" id="PS51447"/>
    </source>
</evidence>
<feature type="domain" description="FDX-ACB" evidence="18">
    <location>
        <begin position="713"/>
        <end position="812"/>
    </location>
</feature>
<dbReference type="NCBIfam" id="TIGR00472">
    <property type="entry name" value="pheT_bact"/>
    <property type="match status" value="1"/>
</dbReference>
<dbReference type="SUPFAM" id="SSF56037">
    <property type="entry name" value="PheT/TilS domain"/>
    <property type="match status" value="1"/>
</dbReference>
<dbReference type="SUPFAM" id="SSF46955">
    <property type="entry name" value="Putative DNA-binding domain"/>
    <property type="match status" value="1"/>
</dbReference>
<evidence type="ECO:0000256" key="13">
    <source>
        <dbReference type="ARBA" id="ARBA00023146"/>
    </source>
</evidence>
<sequence>MKVSLEWLNEYVDLSGLSVEEISHALTMVGFEVEGISQAGLAQLEHVVVGEITSFDKHPNADRLSVCEVDVGTGELQTIVCGAKNFRAKDRVIAALPGSVLPGNFKIKKSKLRGVVSNGMLCSERELGIGDDHAGIAILEARPAIGTPVNELYPEPDSVFDIEITPNRPDALSHIGIARELAAWFKRDLRYPELQVNPSEAKEGKLVETLESVEPELCPHYRGYNLRGVAVGDSPEWLKRRLTAIGLRPINNVVDATNYILHETGQPLHAFDVSKIRGSKIIVRSANAGEKLVTLDDKERVLKPENLVIADADRALVVAGVMGSVDAEVDDNTQDIFLEAAWFNPVSVRRTSKQLGLSTDSSYRFERGVDPKGAEYAALRCLDLIIKLAGGELLGPELVAGEPPLTEREVELSPDWVREQLGFEISDDEMEASLSRLELDVSKSEDDDDKVVFRVGIPSYRLDLYRPIDLVEEVVRMFGSDRIPEGTVKATVTLREDDAVPVYQRRATSLLTGKGFQETVHYSLRDEKEMTRWNGEAPSDDLSLANPLASDASHLRTSIIPALLDCLKLNAARHNEACRLFECGRVFREFEGTVYEVFSVGFVITQEGKASWKEGNKPDYYTSTRIVTDLLEEAGILVNSWQIEPVEGEAAWQSGHAAKTGALESGYGARFGLLDIGMTREWDIESPVLAGEVVFLPEYLQKPRNRANYKPFSLFPPAIRDLALVVPESTPAGKVEEVLRSVTVKQLTEGLILESVEVFDIYAGKGLPEGHKSIACKLIFRNLERTLTDKEVNMVFQSIQSDLDDREDMSVRR</sequence>
<reference evidence="20 21" key="1">
    <citation type="submission" date="2020-02" db="EMBL/GenBank/DDBJ databases">
        <title>Albibacoteraceae fam. nov., the first described family within the subdivision 4 Verrucomicrobia.</title>
        <authorList>
            <person name="Xi F."/>
        </authorList>
    </citation>
    <scope>NUCLEOTIDE SEQUENCE [LARGE SCALE GENOMIC DNA]</scope>
    <source>
        <strain evidence="20 21">CK1056</strain>
    </source>
</reference>
<evidence type="ECO:0000256" key="16">
    <source>
        <dbReference type="PROSITE-ProRule" id="PRU00209"/>
    </source>
</evidence>
<feature type="binding site" evidence="15">
    <location>
        <position position="472"/>
    </location>
    <ligand>
        <name>Mg(2+)</name>
        <dbReference type="ChEBI" id="CHEBI:18420"/>
        <note>shared with alpha subunit</note>
    </ligand>
</feature>
<dbReference type="GO" id="GO:0009328">
    <property type="term" value="C:phenylalanine-tRNA ligase complex"/>
    <property type="evidence" value="ECO:0007669"/>
    <property type="project" value="TreeGrafter"/>
</dbReference>
<feature type="domain" description="B5" evidence="19">
    <location>
        <begin position="405"/>
        <end position="485"/>
    </location>
</feature>
<dbReference type="EMBL" id="JAAGNX010000001">
    <property type="protein sequence ID" value="NDV61531.1"/>
    <property type="molecule type" value="Genomic_DNA"/>
</dbReference>
<dbReference type="Pfam" id="PF03483">
    <property type="entry name" value="B3_4"/>
    <property type="match status" value="1"/>
</dbReference>
<feature type="binding site" evidence="15">
    <location>
        <position position="473"/>
    </location>
    <ligand>
        <name>Mg(2+)</name>
        <dbReference type="ChEBI" id="CHEBI:18420"/>
        <note>shared with alpha subunit</note>
    </ligand>
</feature>
<dbReference type="AlphaFoldDB" id="A0A6B2LY38"/>
<dbReference type="SUPFAM" id="SSF50249">
    <property type="entry name" value="Nucleic acid-binding proteins"/>
    <property type="match status" value="1"/>
</dbReference>
<dbReference type="InterPro" id="IPR045060">
    <property type="entry name" value="Phe-tRNA-ligase_IIc_bsu"/>
</dbReference>
<keyword evidence="8 15" id="KW-0547">Nucleotide-binding</keyword>
<dbReference type="Proteomes" id="UP000478417">
    <property type="component" value="Unassembled WGS sequence"/>
</dbReference>
<keyword evidence="9 15" id="KW-0067">ATP-binding</keyword>
<dbReference type="InterPro" id="IPR020825">
    <property type="entry name" value="Phe-tRNA_synthase-like_B3/B4"/>
</dbReference>
<dbReference type="HAMAP" id="MF_00283">
    <property type="entry name" value="Phe_tRNA_synth_beta1"/>
    <property type="match status" value="1"/>
</dbReference>
<accession>A0A6B2LY38</accession>
<dbReference type="SMART" id="SM00873">
    <property type="entry name" value="B3_4"/>
    <property type="match status" value="1"/>
</dbReference>
<evidence type="ECO:0000256" key="11">
    <source>
        <dbReference type="ARBA" id="ARBA00022884"/>
    </source>
</evidence>
<evidence type="ECO:0000256" key="2">
    <source>
        <dbReference type="ARBA" id="ARBA00008653"/>
    </source>
</evidence>
<dbReference type="GO" id="GO:0006432">
    <property type="term" value="P:phenylalanyl-tRNA aminoacylation"/>
    <property type="evidence" value="ECO:0007669"/>
    <property type="project" value="UniProtKB-UniRule"/>
</dbReference>
<comment type="similarity">
    <text evidence="2 15">Belongs to the phenylalanyl-tRNA synthetase beta subunit family. Type 1 subfamily.</text>
</comment>
<dbReference type="PROSITE" id="PS51447">
    <property type="entry name" value="FDX_ACB"/>
    <property type="match status" value="1"/>
</dbReference>
<evidence type="ECO:0000256" key="6">
    <source>
        <dbReference type="ARBA" id="ARBA00022598"/>
    </source>
</evidence>
<keyword evidence="4 15" id="KW-0963">Cytoplasm</keyword>
<dbReference type="Pfam" id="PF17759">
    <property type="entry name" value="tRNA_synthFbeta"/>
    <property type="match status" value="1"/>
</dbReference>
<evidence type="ECO:0000313" key="21">
    <source>
        <dbReference type="Proteomes" id="UP000478417"/>
    </source>
</evidence>
<name>A0A6B2LY38_9BACT</name>
<keyword evidence="7 15" id="KW-0479">Metal-binding</keyword>
<feature type="binding site" evidence="15">
    <location>
        <position position="469"/>
    </location>
    <ligand>
        <name>Mg(2+)</name>
        <dbReference type="ChEBI" id="CHEBI:18420"/>
        <note>shared with alpha subunit</note>
    </ligand>
</feature>
<keyword evidence="12 15" id="KW-0648">Protein biosynthesis</keyword>
<dbReference type="EC" id="6.1.1.20" evidence="15"/>
<evidence type="ECO:0000259" key="19">
    <source>
        <dbReference type="PROSITE" id="PS51483"/>
    </source>
</evidence>
<keyword evidence="21" id="KW-1185">Reference proteome</keyword>
<dbReference type="InterPro" id="IPR005146">
    <property type="entry name" value="B3/B4_tRNA-bd"/>
</dbReference>
<dbReference type="InterPro" id="IPR009061">
    <property type="entry name" value="DNA-bd_dom_put_sf"/>
</dbReference>
<keyword evidence="13 15" id="KW-0030">Aminoacyl-tRNA synthetase</keyword>
<dbReference type="InterPro" id="IPR045864">
    <property type="entry name" value="aa-tRNA-synth_II/BPL/LPL"/>
</dbReference>
<dbReference type="Pfam" id="PF03147">
    <property type="entry name" value="FDX-ACB"/>
    <property type="match status" value="1"/>
</dbReference>
<dbReference type="Gene3D" id="3.30.56.10">
    <property type="match status" value="2"/>
</dbReference>